<dbReference type="GO" id="GO:0009088">
    <property type="term" value="P:threonine biosynthetic process"/>
    <property type="evidence" value="ECO:0007669"/>
    <property type="project" value="UniProtKB-UniPathway"/>
</dbReference>
<evidence type="ECO:0000256" key="5">
    <source>
        <dbReference type="ARBA" id="ARBA00010122"/>
    </source>
</evidence>
<dbReference type="CDD" id="cd04916">
    <property type="entry name" value="ACT_AKiii-YclM-BS_2"/>
    <property type="match status" value="1"/>
</dbReference>
<dbReference type="UniPathway" id="UPA00051">
    <property type="reaction ID" value="UER00462"/>
</dbReference>
<dbReference type="FunFam" id="3.40.1160.10:FF:000027">
    <property type="entry name" value="Aspartokinase"/>
    <property type="match status" value="1"/>
</dbReference>
<feature type="binding site" evidence="13">
    <location>
        <position position="120"/>
    </location>
    <ligand>
        <name>substrate</name>
    </ligand>
</feature>
<evidence type="ECO:0000256" key="6">
    <source>
        <dbReference type="ARBA" id="ARBA00022679"/>
    </source>
</evidence>
<dbReference type="GO" id="GO:0004072">
    <property type="term" value="F:aspartate kinase activity"/>
    <property type="evidence" value="ECO:0007669"/>
    <property type="project" value="UniProtKB-EC"/>
</dbReference>
<dbReference type="InterPro" id="IPR036393">
    <property type="entry name" value="AceGlu_kinase-like_sf"/>
</dbReference>
<comment type="similarity">
    <text evidence="5 14">Belongs to the aspartokinase family.</text>
</comment>
<evidence type="ECO:0000256" key="1">
    <source>
        <dbReference type="ARBA" id="ARBA00003121"/>
    </source>
</evidence>
<keyword evidence="8 14" id="KW-0418">Kinase</keyword>
<evidence type="ECO:0000259" key="16">
    <source>
        <dbReference type="PROSITE" id="PS51671"/>
    </source>
</evidence>
<dbReference type="UniPathway" id="UPA00034">
    <property type="reaction ID" value="UER00015"/>
</dbReference>
<dbReference type="EMBL" id="CP014672">
    <property type="protein sequence ID" value="ANW98637.1"/>
    <property type="molecule type" value="Genomic_DNA"/>
</dbReference>
<dbReference type="InterPro" id="IPR045865">
    <property type="entry name" value="ACT-like_dom_sf"/>
</dbReference>
<keyword evidence="11" id="KW-0457">Lysine biosynthesis</keyword>
<dbReference type="PROSITE" id="PS00324">
    <property type="entry name" value="ASPARTOKINASE"/>
    <property type="match status" value="1"/>
</dbReference>
<dbReference type="InterPro" id="IPR042199">
    <property type="entry name" value="AsparK_Bifunc_asparK/hSer_DH"/>
</dbReference>
<dbReference type="GO" id="GO:0009090">
    <property type="term" value="P:homoserine biosynthetic process"/>
    <property type="evidence" value="ECO:0007669"/>
    <property type="project" value="TreeGrafter"/>
</dbReference>
<dbReference type="InterPro" id="IPR001048">
    <property type="entry name" value="Asp/Glu/Uridylate_kinase"/>
</dbReference>
<dbReference type="InterPro" id="IPR018042">
    <property type="entry name" value="Aspartate_kinase_CS"/>
</dbReference>
<dbReference type="NCBIfam" id="TIGR00657">
    <property type="entry name" value="asp_kinases"/>
    <property type="match status" value="1"/>
</dbReference>
<dbReference type="PANTHER" id="PTHR21499">
    <property type="entry name" value="ASPARTATE KINASE"/>
    <property type="match status" value="1"/>
</dbReference>
<keyword evidence="7 13" id="KW-0547">Nucleotide-binding</keyword>
<dbReference type="SUPFAM" id="SSF55021">
    <property type="entry name" value="ACT-like"/>
    <property type="match status" value="2"/>
</dbReference>
<accession>A0A1B1YD12</accession>
<keyword evidence="6 14" id="KW-0808">Transferase</keyword>
<dbReference type="GO" id="GO:0005829">
    <property type="term" value="C:cytosol"/>
    <property type="evidence" value="ECO:0007669"/>
    <property type="project" value="TreeGrafter"/>
</dbReference>
<dbReference type="Gene3D" id="1.20.120.1320">
    <property type="entry name" value="Aspartokinase, catalytic domain"/>
    <property type="match status" value="1"/>
</dbReference>
<evidence type="ECO:0000256" key="15">
    <source>
        <dbReference type="RuleBase" id="RU004249"/>
    </source>
</evidence>
<comment type="catalytic activity">
    <reaction evidence="12 14">
        <text>L-aspartate + ATP = 4-phospho-L-aspartate + ADP</text>
        <dbReference type="Rhea" id="RHEA:23776"/>
        <dbReference type="ChEBI" id="CHEBI:29991"/>
        <dbReference type="ChEBI" id="CHEBI:30616"/>
        <dbReference type="ChEBI" id="CHEBI:57535"/>
        <dbReference type="ChEBI" id="CHEBI:456216"/>
        <dbReference type="EC" id="2.7.2.4"/>
    </reaction>
</comment>
<gene>
    <name evidence="17" type="ORF">CSTERTH_06105</name>
</gene>
<proteinExistence type="inferred from homology"/>
<dbReference type="AlphaFoldDB" id="A0A1B1YD12"/>
<comment type="pathway">
    <text evidence="2 15">Amino-acid biosynthesis; L-lysine biosynthesis via DAP pathway; (S)-tetrahydrodipicolinate from L-aspartate: step 1/4.</text>
</comment>
<dbReference type="Gene3D" id="3.40.1160.10">
    <property type="entry name" value="Acetylglutamate kinase-like"/>
    <property type="match status" value="1"/>
</dbReference>
<dbReference type="Pfam" id="PF00696">
    <property type="entry name" value="AA_kinase"/>
    <property type="match status" value="1"/>
</dbReference>
<evidence type="ECO:0000256" key="14">
    <source>
        <dbReference type="RuleBase" id="RU003448"/>
    </source>
</evidence>
<comment type="function">
    <text evidence="1">Catalyzes the phosphorylation of the beta-carboxyl group of aspartic acid with ATP to yield 4-phospho-L-aspartate, which is involved in the branched biosynthetic pathway leading to the biosynthesis of amino acids threonine, isoleucine and methionine.</text>
</comment>
<dbReference type="OrthoDB" id="9799110at2"/>
<feature type="binding site" evidence="13">
    <location>
        <begin position="5"/>
        <end position="8"/>
    </location>
    <ligand>
        <name>ATP</name>
        <dbReference type="ChEBI" id="CHEBI:30616"/>
    </ligand>
</feature>
<dbReference type="PROSITE" id="PS51671">
    <property type="entry name" value="ACT"/>
    <property type="match status" value="1"/>
</dbReference>
<protein>
    <recommendedName>
        <fullName evidence="14">Aspartokinase</fullName>
        <ecNumber evidence="14">2.7.2.4</ecNumber>
    </recommendedName>
</protein>
<dbReference type="GO" id="GO:0019877">
    <property type="term" value="P:diaminopimelate biosynthetic process"/>
    <property type="evidence" value="ECO:0007669"/>
    <property type="project" value="UniProtKB-KW"/>
</dbReference>
<reference evidence="17 18" key="1">
    <citation type="submission" date="2016-02" db="EMBL/GenBank/DDBJ databases">
        <title>Comparison of Clostridium stercorarium subspecies using comparative genomics and transcriptomics.</title>
        <authorList>
            <person name="Schellenberg J."/>
            <person name="Thallinger G."/>
            <person name="Levin D.B."/>
            <person name="Zhang X."/>
            <person name="Alvare G."/>
            <person name="Fristensky B."/>
            <person name="Sparling R."/>
        </authorList>
    </citation>
    <scope>NUCLEOTIDE SEQUENCE [LARGE SCALE GENOMIC DNA]</scope>
    <source>
        <strain evidence="17 18">DSM 2910</strain>
    </source>
</reference>
<evidence type="ECO:0000256" key="4">
    <source>
        <dbReference type="ARBA" id="ARBA00005139"/>
    </source>
</evidence>
<dbReference type="Pfam" id="PF22468">
    <property type="entry name" value="ACT_9"/>
    <property type="match status" value="1"/>
</dbReference>
<dbReference type="GO" id="GO:0005524">
    <property type="term" value="F:ATP binding"/>
    <property type="evidence" value="ECO:0007669"/>
    <property type="project" value="UniProtKB-KW"/>
</dbReference>
<evidence type="ECO:0000256" key="13">
    <source>
        <dbReference type="PIRSR" id="PIRSR000726-1"/>
    </source>
</evidence>
<organism evidence="17 18">
    <name type="scientific">Thermoclostridium stercorarium subsp. thermolacticum DSM 2910</name>
    <dbReference type="NCBI Taxonomy" id="1121336"/>
    <lineage>
        <taxon>Bacteria</taxon>
        <taxon>Bacillati</taxon>
        <taxon>Bacillota</taxon>
        <taxon>Clostridia</taxon>
        <taxon>Eubacteriales</taxon>
        <taxon>Oscillospiraceae</taxon>
        <taxon>Thermoclostridium</taxon>
    </lineage>
</organism>
<evidence type="ECO:0000256" key="12">
    <source>
        <dbReference type="ARBA" id="ARBA00047872"/>
    </source>
</evidence>
<dbReference type="SUPFAM" id="SSF53633">
    <property type="entry name" value="Carbamate kinase-like"/>
    <property type="match status" value="1"/>
</dbReference>
<dbReference type="GO" id="GO:0009089">
    <property type="term" value="P:lysine biosynthetic process via diaminopimelate"/>
    <property type="evidence" value="ECO:0007669"/>
    <property type="project" value="UniProtKB-UniPathway"/>
</dbReference>
<feature type="binding site" evidence="13">
    <location>
        <begin position="219"/>
        <end position="220"/>
    </location>
    <ligand>
        <name>ATP</name>
        <dbReference type="ChEBI" id="CHEBI:30616"/>
    </ligand>
</feature>
<dbReference type="InterPro" id="IPR054352">
    <property type="entry name" value="ACT_Aspartokinase"/>
</dbReference>
<dbReference type="Gene3D" id="3.30.2130.10">
    <property type="entry name" value="VC0802-like"/>
    <property type="match status" value="1"/>
</dbReference>
<sequence>MKVCKFGGTSLASAEQVKKVFDIVTSDPERRVVVVSAPGKENDADTKVTDMLIKMAEKYINTGNCEEELRAVVNRFAKIAEGLNLGVEIIKDIENNLRTRISLGYDSKEKFIDRIKAAGEDNCARLVAKYFNSRGVYAQYINPKDAGLYLSDEYGNARVLPQSYKNLAKLKDMEGILIFPGFFGYSLSGEVVTFPRGGSDITGAILAVAVEADVYENFTDVDSVFAANPKIVENPKPIPILTYREMRELSYAGFSVLHEETLAPLVKKGIPVNIRNTNKPEAPGTMIVTTREVKDYPVVGIAGAGGFVTINIHKYMMNREIGFGRKVMWILEEEAVPFEHIPSGIDDISIIIKKQYLDEDKKSRIMERIAHDLAVDSVSIGYNLALVMIVGEGMLRRVGVASRATTALAKSGINIQMINQGSSEVSIMFGIEEKDLDKAIIALYNEFFEKD</sequence>
<dbReference type="RefSeq" id="WP_015358963.1">
    <property type="nucleotide sequence ID" value="NZ_CP014672.1"/>
</dbReference>
<evidence type="ECO:0000256" key="11">
    <source>
        <dbReference type="ARBA" id="ARBA00023154"/>
    </source>
</evidence>
<feature type="domain" description="ACT" evidence="16">
    <location>
        <begin position="389"/>
        <end position="451"/>
    </location>
</feature>
<comment type="pathway">
    <text evidence="3 15">Amino-acid biosynthesis; L-methionine biosynthesis via de novo pathway; L-homoserine from L-aspartate: step 1/3.</text>
</comment>
<dbReference type="NCBIfam" id="NF006540">
    <property type="entry name" value="PRK09034.1"/>
    <property type="match status" value="1"/>
</dbReference>
<evidence type="ECO:0000256" key="8">
    <source>
        <dbReference type="ARBA" id="ARBA00022777"/>
    </source>
</evidence>
<dbReference type="PANTHER" id="PTHR21499:SF67">
    <property type="entry name" value="ASPARTOKINASE 3"/>
    <property type="match status" value="1"/>
</dbReference>
<feature type="binding site" evidence="13">
    <location>
        <position position="49"/>
    </location>
    <ligand>
        <name>substrate</name>
    </ligand>
</feature>
<dbReference type="UniPathway" id="UPA00050">
    <property type="reaction ID" value="UER00461"/>
</dbReference>
<dbReference type="EC" id="2.7.2.4" evidence="14"/>
<evidence type="ECO:0000256" key="2">
    <source>
        <dbReference type="ARBA" id="ARBA00004766"/>
    </source>
</evidence>
<evidence type="ECO:0000313" key="18">
    <source>
        <dbReference type="Proteomes" id="UP000092971"/>
    </source>
</evidence>
<keyword evidence="9 13" id="KW-0067">ATP-binding</keyword>
<dbReference type="InterPro" id="IPR002912">
    <property type="entry name" value="ACT_dom"/>
</dbReference>
<evidence type="ECO:0000256" key="7">
    <source>
        <dbReference type="ARBA" id="ARBA00022741"/>
    </source>
</evidence>
<keyword evidence="10" id="KW-0220">Diaminopimelate biosynthesis</keyword>
<keyword evidence="15" id="KW-0028">Amino-acid biosynthesis</keyword>
<dbReference type="PIRSF" id="PIRSF000726">
    <property type="entry name" value="Asp_kin"/>
    <property type="match status" value="1"/>
</dbReference>
<evidence type="ECO:0000256" key="9">
    <source>
        <dbReference type="ARBA" id="ARBA00022840"/>
    </source>
</evidence>
<dbReference type="InterPro" id="IPR005260">
    <property type="entry name" value="Asp_kin_monofn"/>
</dbReference>
<name>A0A1B1YD12_THEST</name>
<comment type="pathway">
    <text evidence="4 15">Amino-acid biosynthesis; L-threonine biosynthesis; L-threonine from L-aspartate: step 1/5.</text>
</comment>
<dbReference type="InterPro" id="IPR001341">
    <property type="entry name" value="Asp_kinase"/>
</dbReference>
<evidence type="ECO:0000256" key="3">
    <source>
        <dbReference type="ARBA" id="ARBA00004986"/>
    </source>
</evidence>
<dbReference type="FunFam" id="3.30.2130.10:FF:000001">
    <property type="entry name" value="Bifunctional aspartokinase/homoserine dehydrogenase"/>
    <property type="match status" value="1"/>
</dbReference>
<dbReference type="Proteomes" id="UP000092971">
    <property type="component" value="Chromosome"/>
</dbReference>
<evidence type="ECO:0000313" key="17">
    <source>
        <dbReference type="EMBL" id="ANW98637.1"/>
    </source>
</evidence>
<evidence type="ECO:0000256" key="10">
    <source>
        <dbReference type="ARBA" id="ARBA00022915"/>
    </source>
</evidence>